<dbReference type="Gene3D" id="3.10.180.10">
    <property type="entry name" value="2,3-Dihydroxybiphenyl 1,2-Dioxygenase, domain 1"/>
    <property type="match status" value="1"/>
</dbReference>
<dbReference type="Proteomes" id="UP000245697">
    <property type="component" value="Unassembled WGS sequence"/>
</dbReference>
<dbReference type="EMBL" id="QGGR01000012">
    <property type="protein sequence ID" value="PWK44186.1"/>
    <property type="molecule type" value="Genomic_DNA"/>
</dbReference>
<dbReference type="InterPro" id="IPR029068">
    <property type="entry name" value="Glyas_Bleomycin-R_OHBP_Dase"/>
</dbReference>
<evidence type="ECO:0000256" key="1">
    <source>
        <dbReference type="ARBA" id="ARBA00022723"/>
    </source>
</evidence>
<dbReference type="InterPro" id="IPR004360">
    <property type="entry name" value="Glyas_Fos-R_dOase_dom"/>
</dbReference>
<feature type="domain" description="VOC" evidence="3">
    <location>
        <begin position="8"/>
        <end position="134"/>
    </location>
</feature>
<sequence>MTAPAAVRWAHVGLNCRDQRETERFYRDVFGFRRSRVVTAGGAEVVFLRQGDVHLELFDAASREPETFDGDGPQHPGTIRHLAFQVDDLDGFLARAAGGLDVSLGPLAFDEFIPGWRTVWVRDPDGVIVEISQGYTDQEPPGGPATGADDPGV</sequence>
<dbReference type="PANTHER" id="PTHR43048">
    <property type="entry name" value="METHYLMALONYL-COA EPIMERASE"/>
    <property type="match status" value="1"/>
</dbReference>
<proteinExistence type="predicted"/>
<evidence type="ECO:0000313" key="4">
    <source>
        <dbReference type="EMBL" id="PWK44186.1"/>
    </source>
</evidence>
<keyword evidence="5" id="KW-1185">Reference proteome</keyword>
<organism evidence="4 5">
    <name type="scientific">Actinoplanes xinjiangensis</name>
    <dbReference type="NCBI Taxonomy" id="512350"/>
    <lineage>
        <taxon>Bacteria</taxon>
        <taxon>Bacillati</taxon>
        <taxon>Actinomycetota</taxon>
        <taxon>Actinomycetes</taxon>
        <taxon>Micromonosporales</taxon>
        <taxon>Micromonosporaceae</taxon>
        <taxon>Actinoplanes</taxon>
    </lineage>
</organism>
<gene>
    <name evidence="4" type="ORF">BC793_11261</name>
</gene>
<dbReference type="GO" id="GO:0046491">
    <property type="term" value="P:L-methylmalonyl-CoA metabolic process"/>
    <property type="evidence" value="ECO:0007669"/>
    <property type="project" value="TreeGrafter"/>
</dbReference>
<evidence type="ECO:0000259" key="3">
    <source>
        <dbReference type="PROSITE" id="PS51819"/>
    </source>
</evidence>
<dbReference type="Pfam" id="PF00903">
    <property type="entry name" value="Glyoxalase"/>
    <property type="match status" value="1"/>
</dbReference>
<dbReference type="GO" id="GO:0046872">
    <property type="term" value="F:metal ion binding"/>
    <property type="evidence" value="ECO:0007669"/>
    <property type="project" value="UniProtKB-KW"/>
</dbReference>
<comment type="caution">
    <text evidence="4">The sequence shown here is derived from an EMBL/GenBank/DDBJ whole genome shotgun (WGS) entry which is preliminary data.</text>
</comment>
<accession>A0A316FBD7</accession>
<reference evidence="4 5" key="1">
    <citation type="submission" date="2018-05" db="EMBL/GenBank/DDBJ databases">
        <title>Genomic Encyclopedia of Archaeal and Bacterial Type Strains, Phase II (KMG-II): from individual species to whole genera.</title>
        <authorList>
            <person name="Goeker M."/>
        </authorList>
    </citation>
    <scope>NUCLEOTIDE SEQUENCE [LARGE SCALE GENOMIC DNA]</scope>
    <source>
        <strain evidence="4 5">DSM 45184</strain>
    </source>
</reference>
<evidence type="ECO:0000313" key="5">
    <source>
        <dbReference type="Proteomes" id="UP000245697"/>
    </source>
</evidence>
<dbReference type="AlphaFoldDB" id="A0A316FBD7"/>
<keyword evidence="1" id="KW-0479">Metal-binding</keyword>
<dbReference type="InterPro" id="IPR037523">
    <property type="entry name" value="VOC_core"/>
</dbReference>
<protein>
    <submittedName>
        <fullName evidence="4">Glyoxylase I family protein</fullName>
    </submittedName>
</protein>
<feature type="region of interest" description="Disordered" evidence="2">
    <location>
        <begin position="133"/>
        <end position="153"/>
    </location>
</feature>
<dbReference type="RefSeq" id="WP_109596582.1">
    <property type="nucleotide sequence ID" value="NZ_BONA01000029.1"/>
</dbReference>
<name>A0A316FBD7_9ACTN</name>
<dbReference type="SUPFAM" id="SSF54593">
    <property type="entry name" value="Glyoxalase/Bleomycin resistance protein/Dihydroxybiphenyl dioxygenase"/>
    <property type="match status" value="1"/>
</dbReference>
<dbReference type="PANTHER" id="PTHR43048:SF5">
    <property type="entry name" value="BLR5325 PROTEIN"/>
    <property type="match status" value="1"/>
</dbReference>
<dbReference type="InterPro" id="IPR051785">
    <property type="entry name" value="MMCE/EMCE_epimerase"/>
</dbReference>
<dbReference type="CDD" id="cd06587">
    <property type="entry name" value="VOC"/>
    <property type="match status" value="1"/>
</dbReference>
<dbReference type="GO" id="GO:0004493">
    <property type="term" value="F:methylmalonyl-CoA epimerase activity"/>
    <property type="evidence" value="ECO:0007669"/>
    <property type="project" value="TreeGrafter"/>
</dbReference>
<dbReference type="PROSITE" id="PS51819">
    <property type="entry name" value="VOC"/>
    <property type="match status" value="1"/>
</dbReference>
<dbReference type="OrthoDB" id="317332at2"/>
<evidence type="ECO:0000256" key="2">
    <source>
        <dbReference type="SAM" id="MobiDB-lite"/>
    </source>
</evidence>